<accession>A0ABM5TPM9</accession>
<evidence type="ECO:0000313" key="1">
    <source>
        <dbReference type="EMBL" id="AKJ12907.1"/>
    </source>
</evidence>
<dbReference type="EMBL" id="CP011497">
    <property type="protein sequence ID" value="AKJ12907.1"/>
    <property type="molecule type" value="Genomic_DNA"/>
</dbReference>
<proteinExistence type="predicted"/>
<dbReference type="Proteomes" id="UP000035366">
    <property type="component" value="Chromosome"/>
</dbReference>
<dbReference type="RefSeq" id="WP_208900630.1">
    <property type="nucleotide sequence ID" value="NZ_CP011497.1"/>
</dbReference>
<sequence>MSRDLYSLSTDGAEFQQFCGGNLQGEHESCVRFAKIPGAESAYVLTDSKPEGAGKEVRYSETELDTFVVGYAKNRGLSL</sequence>
<evidence type="ECO:0000313" key="2">
    <source>
        <dbReference type="Proteomes" id="UP000035366"/>
    </source>
</evidence>
<gene>
    <name evidence="1" type="ORF">ABB07_23590</name>
</gene>
<protein>
    <recommendedName>
        <fullName evidence="3">DUF397 domain-containing protein</fullName>
    </recommendedName>
</protein>
<name>A0ABM5TPM9_9ACTN</name>
<keyword evidence="2" id="KW-1185">Reference proteome</keyword>
<organism evidence="1 2">
    <name type="scientific">Streptomyces incarnatus</name>
    <dbReference type="NCBI Taxonomy" id="665007"/>
    <lineage>
        <taxon>Bacteria</taxon>
        <taxon>Bacillati</taxon>
        <taxon>Actinomycetota</taxon>
        <taxon>Actinomycetes</taxon>
        <taxon>Kitasatosporales</taxon>
        <taxon>Streptomycetaceae</taxon>
        <taxon>Streptomyces</taxon>
    </lineage>
</organism>
<reference evidence="1 2" key="1">
    <citation type="journal article" date="2015" name="ISME J.">
        <title>Draft Genome Sequence of Streptomyces incarnatus NRRL8089, which Produces the Nucleoside Antibiotic Sinefungin.</title>
        <authorList>
            <person name="Oshima K."/>
            <person name="Hattori M."/>
            <person name="Shimizu H."/>
            <person name="Fukuda K."/>
            <person name="Nemoto M."/>
            <person name="Inagaki K."/>
            <person name="Tamura T."/>
        </authorList>
    </citation>
    <scope>NUCLEOTIDE SEQUENCE [LARGE SCALE GENOMIC DNA]</scope>
    <source>
        <strain evidence="1 2">NRRL 8089</strain>
    </source>
</reference>
<evidence type="ECO:0008006" key="3">
    <source>
        <dbReference type="Google" id="ProtNLM"/>
    </source>
</evidence>